<keyword evidence="8" id="KW-0926">Vacuole</keyword>
<dbReference type="InterPro" id="IPR024730">
    <property type="entry name" value="MSP1_EGF_1"/>
</dbReference>
<evidence type="ECO:0000256" key="25">
    <source>
        <dbReference type="SAM" id="MobiDB-lite"/>
    </source>
</evidence>
<organism evidence="29 30">
    <name type="scientific">Plasmodium gaboni</name>
    <dbReference type="NCBI Taxonomy" id="647221"/>
    <lineage>
        <taxon>Eukaryota</taxon>
        <taxon>Sar</taxon>
        <taxon>Alveolata</taxon>
        <taxon>Apicomplexa</taxon>
        <taxon>Aconoidasida</taxon>
        <taxon>Haemosporida</taxon>
        <taxon>Plasmodiidae</taxon>
        <taxon>Plasmodium</taxon>
        <taxon>Plasmodium (Laverania)</taxon>
    </lineage>
</organism>
<evidence type="ECO:0000256" key="26">
    <source>
        <dbReference type="SAM" id="Phobius"/>
    </source>
</evidence>
<evidence type="ECO:0000256" key="10">
    <source>
        <dbReference type="ARBA" id="ARBA00022729"/>
    </source>
</evidence>
<dbReference type="GO" id="GO:0098552">
    <property type="term" value="C:side of membrane"/>
    <property type="evidence" value="ECO:0007669"/>
    <property type="project" value="UniProtKB-KW"/>
</dbReference>
<proteinExistence type="predicted"/>
<keyword evidence="26" id="KW-0812">Transmembrane</keyword>
<keyword evidence="15" id="KW-0449">Lipoprotein</keyword>
<dbReference type="GO" id="GO:0005886">
    <property type="term" value="C:plasma membrane"/>
    <property type="evidence" value="ECO:0007669"/>
    <property type="project" value="UniProtKB-SubCell"/>
</dbReference>
<comment type="function">
    <text evidence="23">Involved in merozoite invasion of host erythrocytes. May play a role in the biogenesis and/or function of the food vacuole during the intraerythrocytic development.</text>
</comment>
<keyword evidence="9" id="KW-0336">GPI-anchor</keyword>
<keyword evidence="14" id="KW-0325">Glycoprotein</keyword>
<evidence type="ECO:0000256" key="8">
    <source>
        <dbReference type="ARBA" id="ARBA00022554"/>
    </source>
</evidence>
<dbReference type="GO" id="GO:0005774">
    <property type="term" value="C:vacuolar membrane"/>
    <property type="evidence" value="ECO:0007669"/>
    <property type="project" value="UniProtKB-SubCell"/>
</dbReference>
<comment type="subunit">
    <text evidence="22">Interacts with host SLC4A1/Band 3 (via 5ABC region) on the host erythrocyte surface in a sialic acid-independent manner.</text>
</comment>
<dbReference type="VEuPathDB" id="PlasmoDB:PGABG01_0927700"/>
<dbReference type="Pfam" id="PF07462">
    <property type="entry name" value="MSP1_C"/>
    <property type="match status" value="1"/>
</dbReference>
<evidence type="ECO:0000256" key="18">
    <source>
        <dbReference type="ARBA" id="ARBA00043850"/>
    </source>
</evidence>
<evidence type="ECO:0000256" key="13">
    <source>
        <dbReference type="ARBA" id="ARBA00023157"/>
    </source>
</evidence>
<comment type="function">
    <text evidence="18">By binding to host proinflammatory cytokine S100P may interfere with host immune responses.</text>
</comment>
<keyword evidence="4 29" id="KW-0477">Merozoite</keyword>
<keyword evidence="7" id="KW-0245">EGF-like domain</keyword>
<comment type="caution">
    <text evidence="29">The sequence shown here is derived from an EMBL/GenBank/DDBJ whole genome shotgun (WGS) entry which is preliminary data.</text>
</comment>
<evidence type="ECO:0000256" key="6">
    <source>
        <dbReference type="ARBA" id="ARBA00022525"/>
    </source>
</evidence>
<evidence type="ECO:0000256" key="2">
    <source>
        <dbReference type="ARBA" id="ARBA00004613"/>
    </source>
</evidence>
<feature type="domain" description="Merozoite surface protein EGF" evidence="28">
    <location>
        <begin position="399"/>
        <end position="435"/>
    </location>
</feature>
<evidence type="ECO:0000256" key="24">
    <source>
        <dbReference type="ARBA" id="ARBA00045963"/>
    </source>
</evidence>
<evidence type="ECO:0000256" key="9">
    <source>
        <dbReference type="ARBA" id="ARBA00022622"/>
    </source>
</evidence>
<feature type="domain" description="Merozoite surface 1 C-terminal" evidence="27">
    <location>
        <begin position="1"/>
        <end position="321"/>
    </location>
</feature>
<evidence type="ECO:0000259" key="28">
    <source>
        <dbReference type="Pfam" id="PF12946"/>
    </source>
</evidence>
<evidence type="ECO:0000256" key="21">
    <source>
        <dbReference type="ARBA" id="ARBA00044008"/>
    </source>
</evidence>
<comment type="subunit">
    <text evidence="20">Interacts with host glycophorin GYPA in a sialic acid-independent manner.</text>
</comment>
<evidence type="ECO:0000256" key="16">
    <source>
        <dbReference type="ARBA" id="ARBA00031689"/>
    </source>
</evidence>
<dbReference type="GeneID" id="29773802"/>
<evidence type="ECO:0000313" key="29">
    <source>
        <dbReference type="EMBL" id="KYN93523.1"/>
    </source>
</evidence>
<evidence type="ECO:0000256" key="1">
    <source>
        <dbReference type="ARBA" id="ARBA00004609"/>
    </source>
</evidence>
<reference evidence="29 30" key="1">
    <citation type="journal article" date="2016" name="Nat. Commun.">
        <title>Genomes of cryptic chimpanzee Plasmodium species reveal key evolutionary events leading to human malaria.</title>
        <authorList>
            <person name="Sundararaman S.A."/>
            <person name="Plenderleith L.J."/>
            <person name="Liu W."/>
            <person name="Loy D.E."/>
            <person name="Learn G.H."/>
            <person name="Li Y."/>
            <person name="Shaw K.S."/>
            <person name="Ayouba A."/>
            <person name="Peeters M."/>
            <person name="Speede S."/>
            <person name="Shaw G.M."/>
            <person name="Bushman F.D."/>
            <person name="Brisson D."/>
            <person name="Rayner J.C."/>
            <person name="Sharp P.M."/>
            <person name="Hahn B.H."/>
        </authorList>
    </citation>
    <scope>NUCLEOTIDE SEQUENCE [LARGE SCALE GENOMIC DNA]</scope>
    <source>
        <strain evidence="29 30">SY75</strain>
    </source>
</reference>
<evidence type="ECO:0000256" key="20">
    <source>
        <dbReference type="ARBA" id="ARBA00044006"/>
    </source>
</evidence>
<sequence>YTGKSPSENNKDVNKALESYKGFLPEETKVATVTTSPSETNVAAVTTSPSETNVEAVTTSPSGENQTKETSQTSDSTHQATEKGNQESTALTQAQNYDEEDDVIIVPIFGESEDNSDDLDQIVTGEAVTPVADNILSKIQNEYDVLYLKPLAGVYRSLRKQLENNVMTFNVNVKDILNSRFNKRQNFKNVLESDLIAYKDVSSSNYVIKDPYKFLNPEKREKLLSSYEYLKESVDKDIKFANDVVGYYKILSEKYKSDLDGMKKFIEEKEKEVTKKTENEKFLPFLNNIETLYKTLKDKIDVYVIHLNAKVVNYNYEKKDLELHIKKLQDLKNIQEKLDEFKKKHKLEGLNELSTDAKKKEMLDKLIKTGLVDENLANKVLSKLIEGNFQDMFNISQHQCLKTQCPENSGCFRHLDETEECRCFLNFKQENNKCVPNPNATCSVENGGCDRDATCTEEGSDDNGKKITCECTKPNSYPLFGGIFCSSSNFLGISFLLILMLILYSFI</sequence>
<comment type="subcellular location">
    <subcellularLocation>
        <location evidence="1">Cell membrane</location>
        <topology evidence="1">Lipid-anchor</topology>
        <topology evidence="1">GPI-anchor</topology>
    </subcellularLocation>
    <subcellularLocation>
        <location evidence="2">Secreted</location>
    </subcellularLocation>
    <subcellularLocation>
        <location evidence="19">Vacuole membrane</location>
        <topology evidence="19">Lipid-anchor</topology>
        <topology evidence="19">GPI-anchor</topology>
    </subcellularLocation>
</comment>
<keyword evidence="13" id="KW-1015">Disulfide bond</keyword>
<dbReference type="VEuPathDB" id="PlasmoDB:PGSY75_0010000"/>
<feature type="transmembrane region" description="Helical" evidence="26">
    <location>
        <begin position="479"/>
        <end position="504"/>
    </location>
</feature>
<evidence type="ECO:0000256" key="7">
    <source>
        <dbReference type="ARBA" id="ARBA00022536"/>
    </source>
</evidence>
<keyword evidence="10" id="KW-0732">Signal</keyword>
<dbReference type="EMBL" id="LVLB01000121">
    <property type="protein sequence ID" value="KYN93523.1"/>
    <property type="molecule type" value="Genomic_DNA"/>
</dbReference>
<evidence type="ECO:0000256" key="12">
    <source>
        <dbReference type="ARBA" id="ARBA00023136"/>
    </source>
</evidence>
<keyword evidence="5" id="KW-1003">Cell membrane</keyword>
<evidence type="ECO:0000256" key="14">
    <source>
        <dbReference type="ARBA" id="ARBA00023180"/>
    </source>
</evidence>
<dbReference type="GO" id="GO:0005576">
    <property type="term" value="C:extracellular region"/>
    <property type="evidence" value="ECO:0007669"/>
    <property type="project" value="UniProtKB-SubCell"/>
</dbReference>
<gene>
    <name evidence="29" type="ORF">PGSY75_0010000</name>
</gene>
<comment type="function">
    <text evidence="24">During the asexual blood stage, involved in merozoite egress from host erythrocytes possibly via its interaction with the host cytoskeleton protein spectrin resulting in the destabilization of the host cytoskeleton and thus leading to erythrocyte cell membrane rupture. Involved in the binding to host erythrocytes and is required for host erythrocyte invasion.</text>
</comment>
<evidence type="ECO:0000256" key="3">
    <source>
        <dbReference type="ARBA" id="ARBA00022062"/>
    </source>
</evidence>
<feature type="region of interest" description="Disordered" evidence="25">
    <location>
        <begin position="30"/>
        <end position="97"/>
    </location>
</feature>
<protein>
    <recommendedName>
        <fullName evidence="3">Merozoite surface protein 1</fullName>
    </recommendedName>
    <alternativeName>
        <fullName evidence="16">Merozoite surface antigen</fullName>
    </alternativeName>
    <alternativeName>
        <fullName evidence="17">PMMSA</fullName>
    </alternativeName>
</protein>
<feature type="compositionally biased region" description="Polar residues" evidence="25">
    <location>
        <begin position="86"/>
        <end position="96"/>
    </location>
</feature>
<dbReference type="SUPFAM" id="SSF57196">
    <property type="entry name" value="EGF/Laminin"/>
    <property type="match status" value="2"/>
</dbReference>
<dbReference type="Pfam" id="PF12946">
    <property type="entry name" value="EGF_MSP1_1"/>
    <property type="match status" value="1"/>
</dbReference>
<dbReference type="AlphaFoldDB" id="A0A151L3J4"/>
<evidence type="ECO:0000256" key="4">
    <source>
        <dbReference type="ARBA" id="ARBA00022455"/>
    </source>
</evidence>
<evidence type="ECO:0000256" key="22">
    <source>
        <dbReference type="ARBA" id="ARBA00044022"/>
    </source>
</evidence>
<evidence type="ECO:0000313" key="30">
    <source>
        <dbReference type="Proteomes" id="UP000076004"/>
    </source>
</evidence>
<dbReference type="RefSeq" id="XP_018638980.1">
    <property type="nucleotide sequence ID" value="XM_018783237.1"/>
</dbReference>
<keyword evidence="11" id="KW-0677">Repeat</keyword>
<keyword evidence="6" id="KW-0964">Secreted</keyword>
<evidence type="ECO:0000256" key="23">
    <source>
        <dbReference type="ARBA" id="ARBA00045645"/>
    </source>
</evidence>
<dbReference type="InterPro" id="IPR010901">
    <property type="entry name" value="MSP1_C"/>
</dbReference>
<feature type="non-terminal residue" evidence="29">
    <location>
        <position position="1"/>
    </location>
</feature>
<evidence type="ECO:0000256" key="5">
    <source>
        <dbReference type="ARBA" id="ARBA00022475"/>
    </source>
</evidence>
<dbReference type="KEGG" id="pgab:PGSY75_0010000"/>
<feature type="compositionally biased region" description="Polar residues" evidence="25">
    <location>
        <begin position="31"/>
        <end position="79"/>
    </location>
</feature>
<accession>A0A151L3J4</accession>
<keyword evidence="12 26" id="KW-0472">Membrane</keyword>
<keyword evidence="26" id="KW-1133">Transmembrane helix</keyword>
<dbReference type="Proteomes" id="UP000076004">
    <property type="component" value="Unassembled WGS sequence"/>
</dbReference>
<evidence type="ECO:0000256" key="15">
    <source>
        <dbReference type="ARBA" id="ARBA00023288"/>
    </source>
</evidence>
<evidence type="ECO:0000259" key="27">
    <source>
        <dbReference type="Pfam" id="PF07462"/>
    </source>
</evidence>
<dbReference type="Gene3D" id="2.10.25.10">
    <property type="entry name" value="Laminin"/>
    <property type="match status" value="2"/>
</dbReference>
<evidence type="ECO:0000256" key="17">
    <source>
        <dbReference type="ARBA" id="ARBA00032276"/>
    </source>
</evidence>
<name>A0A151L3J4_9APIC</name>
<evidence type="ECO:0000256" key="11">
    <source>
        <dbReference type="ARBA" id="ARBA00022737"/>
    </source>
</evidence>
<evidence type="ECO:0000256" key="19">
    <source>
        <dbReference type="ARBA" id="ARBA00043950"/>
    </source>
</evidence>
<comment type="subunit">
    <text evidence="21">Interacts with host proinflammatory cytokine S100P; the interaction blocks S100P inflammatory and chemotactic activities.</text>
</comment>